<evidence type="ECO:0000313" key="8">
    <source>
        <dbReference type="Proteomes" id="UP001056588"/>
    </source>
</evidence>
<dbReference type="PANTHER" id="PTHR38465:SF1">
    <property type="entry name" value="HTH-TYPE TRANSCRIPTIONAL REGULATOR MJ1563-RELATED"/>
    <property type="match status" value="1"/>
</dbReference>
<evidence type="ECO:0000256" key="2">
    <source>
        <dbReference type="ARBA" id="ARBA00023125"/>
    </source>
</evidence>
<evidence type="ECO:0000313" key="6">
    <source>
        <dbReference type="EMBL" id="UQW81760.1"/>
    </source>
</evidence>
<dbReference type="PIRSF" id="PIRSF006707">
    <property type="entry name" value="MJ1563"/>
    <property type="match status" value="1"/>
</dbReference>
<dbReference type="AlphaFoldDB" id="A0A2C6WNM9"/>
<sequence>MVHSYNPENQLDEAKDLVINAIGETMDLYGINRSVGNLFGTMLFEDSMTLDEMREQLQMSKPSMSAGVKRLQEFDIVKQQFTRGSRKQHFVAEKDFFNFFRNFFTRKWRREIVINAEAVHDSVAILDKIINNPSVDATTKNEALETKQQLVDTLPYYEWLDQLSDALESGEIFKYFPIPESTYKQQ</sequence>
<reference evidence="5" key="1">
    <citation type="journal article" date="2017" name="Appl. Environ. Microbiol.">
        <title>Staphylococcus edaphicus sp. nov., isolated in Antarctica, harbours mecC gene and genomic islands with suspected role in adaptation to extreme environment.</title>
        <authorList>
            <person name="Pantucek R."/>
            <person name="Sedlacek I."/>
            <person name="Indrakova A."/>
            <person name="Vrbovska V."/>
            <person name="Maslanova I."/>
            <person name="Kovarovic V."/>
            <person name="Svec P."/>
            <person name="Kralova S."/>
            <person name="Kristofova L."/>
            <person name="Keklakova J."/>
            <person name="Petras P."/>
            <person name="Doskar J."/>
        </authorList>
    </citation>
    <scope>NUCLEOTIDE SEQUENCE</scope>
    <source>
        <strain evidence="5">CCM 8730</strain>
    </source>
</reference>
<dbReference type="PANTHER" id="PTHR38465">
    <property type="entry name" value="HTH-TYPE TRANSCRIPTIONAL REGULATOR MJ1563-RELATED"/>
    <property type="match status" value="1"/>
</dbReference>
<dbReference type="InterPro" id="IPR052362">
    <property type="entry name" value="HTH-GbsR_regulator"/>
</dbReference>
<reference evidence="5" key="3">
    <citation type="submission" date="2017-10" db="EMBL/GenBank/DDBJ databases">
        <authorList>
            <person name="Vrbovska V."/>
            <person name="Kovarovic V."/>
            <person name="Indrakova A."/>
        </authorList>
    </citation>
    <scope>NUCLEOTIDE SEQUENCE</scope>
    <source>
        <strain evidence="5">CCM 8730</strain>
    </source>
</reference>
<evidence type="ECO:0000256" key="1">
    <source>
        <dbReference type="ARBA" id="ARBA00023015"/>
    </source>
</evidence>
<accession>A0A2C6WNM9</accession>
<protein>
    <recommendedName>
        <fullName evidence="4">HTH-type transcriptional regulator</fullName>
    </recommendedName>
</protein>
<evidence type="ECO:0000256" key="4">
    <source>
        <dbReference type="PIRNR" id="PIRNR006707"/>
    </source>
</evidence>
<dbReference type="RefSeq" id="WP_099089988.1">
    <property type="nucleotide sequence ID" value="NZ_CP093217.1"/>
</dbReference>
<reference evidence="6" key="4">
    <citation type="submission" date="2022-03" db="EMBL/GenBank/DDBJ databases">
        <title>Complete Genome Sequence of Staphylococcus edaphicus strain CCM 8731.</title>
        <authorList>
            <person name="Rimmer C.O."/>
            <person name="Thomas J.C."/>
        </authorList>
    </citation>
    <scope>NUCLEOTIDE SEQUENCE</scope>
    <source>
        <strain evidence="6">CCM 8731</strain>
    </source>
</reference>
<dbReference type="InterPro" id="IPR026282">
    <property type="entry name" value="MJ1563"/>
</dbReference>
<gene>
    <name evidence="5" type="ORF">BTJ66_05595</name>
    <name evidence="6" type="ORF">MNY58_01200</name>
</gene>
<evidence type="ECO:0000256" key="3">
    <source>
        <dbReference type="ARBA" id="ARBA00023163"/>
    </source>
</evidence>
<dbReference type="Proteomes" id="UP000223828">
    <property type="component" value="Unassembled WGS sequence"/>
</dbReference>
<keyword evidence="8" id="KW-1185">Reference proteome</keyword>
<keyword evidence="2 4" id="KW-0238">DNA-binding</keyword>
<dbReference type="EMBL" id="CP093217">
    <property type="protein sequence ID" value="UQW81760.1"/>
    <property type="molecule type" value="Genomic_DNA"/>
</dbReference>
<name>A0A2C6WNM9_9STAP</name>
<evidence type="ECO:0000313" key="7">
    <source>
        <dbReference type="Proteomes" id="UP000223828"/>
    </source>
</evidence>
<reference evidence="7" key="2">
    <citation type="submission" date="2017-10" db="EMBL/GenBank/DDBJ databases">
        <title>Staphylococcus edaphicus sp. nov., isolated in Antarctica, harbouring mecC gene and genomic islands essential in adaptation to extreme environment.</title>
        <authorList>
            <person name="Pantucek R."/>
            <person name="Sedlacek I."/>
            <person name="Indrakova A."/>
            <person name="Vrbovska V."/>
            <person name="Maslanova I."/>
            <person name="Kovarovic V."/>
            <person name="Svec P."/>
            <person name="Kralova S."/>
            <person name="Kristofova L."/>
            <person name="Keklakova J."/>
            <person name="Petras P."/>
            <person name="Doskar J."/>
        </authorList>
    </citation>
    <scope>NUCLEOTIDE SEQUENCE [LARGE SCALE GENOMIC DNA]</scope>
    <source>
        <strain evidence="7">CCM 5085</strain>
    </source>
</reference>
<evidence type="ECO:0000313" key="5">
    <source>
        <dbReference type="EMBL" id="PHK49979.1"/>
    </source>
</evidence>
<proteinExistence type="inferred from homology"/>
<dbReference type="EMBL" id="MRZN01000006">
    <property type="protein sequence ID" value="PHK49979.1"/>
    <property type="molecule type" value="Genomic_DNA"/>
</dbReference>
<keyword evidence="1 4" id="KW-0805">Transcription regulation</keyword>
<dbReference type="NCBIfam" id="NF047500">
    <property type="entry name" value="choline_R_CudC"/>
    <property type="match status" value="1"/>
</dbReference>
<keyword evidence="3 4" id="KW-0804">Transcription</keyword>
<dbReference type="InterPro" id="IPR036388">
    <property type="entry name" value="WH-like_DNA-bd_sf"/>
</dbReference>
<dbReference type="Gene3D" id="1.10.10.10">
    <property type="entry name" value="Winged helix-like DNA-binding domain superfamily/Winged helix DNA-binding domain"/>
    <property type="match status" value="1"/>
</dbReference>
<dbReference type="InterPro" id="IPR036390">
    <property type="entry name" value="WH_DNA-bd_sf"/>
</dbReference>
<comment type="similarity">
    <text evidence="4">Belongs to the GbsR family.</text>
</comment>
<dbReference type="Proteomes" id="UP001056588">
    <property type="component" value="Chromosome"/>
</dbReference>
<dbReference type="OrthoDB" id="9800374at2"/>
<dbReference type="GO" id="GO:0003677">
    <property type="term" value="F:DNA binding"/>
    <property type="evidence" value="ECO:0007669"/>
    <property type="project" value="UniProtKB-UniRule"/>
</dbReference>
<dbReference type="SUPFAM" id="SSF46785">
    <property type="entry name" value="Winged helix' DNA-binding domain"/>
    <property type="match status" value="1"/>
</dbReference>
<organism evidence="5 7">
    <name type="scientific">Staphylococcus edaphicus</name>
    <dbReference type="NCBI Taxonomy" id="1955013"/>
    <lineage>
        <taxon>Bacteria</taxon>
        <taxon>Bacillati</taxon>
        <taxon>Bacillota</taxon>
        <taxon>Bacilli</taxon>
        <taxon>Bacillales</taxon>
        <taxon>Staphylococcaceae</taxon>
        <taxon>Staphylococcus</taxon>
    </lineage>
</organism>